<evidence type="ECO:0000313" key="2">
    <source>
        <dbReference type="EMBL" id="QHX44490.1"/>
    </source>
</evidence>
<evidence type="ECO:0000256" key="1">
    <source>
        <dbReference type="SAM" id="MobiDB-lite"/>
    </source>
</evidence>
<feature type="region of interest" description="Disordered" evidence="1">
    <location>
        <begin position="1"/>
        <end position="38"/>
    </location>
</feature>
<feature type="compositionally biased region" description="Polar residues" evidence="1">
    <location>
        <begin position="1"/>
        <end position="11"/>
    </location>
</feature>
<dbReference type="InterPro" id="IPR042095">
    <property type="entry name" value="SUMF_sf"/>
</dbReference>
<dbReference type="EMBL" id="CP048020">
    <property type="protein sequence ID" value="QHX44490.1"/>
    <property type="molecule type" value="Genomic_DNA"/>
</dbReference>
<dbReference type="SUPFAM" id="SSF56436">
    <property type="entry name" value="C-type lectin-like"/>
    <property type="match status" value="1"/>
</dbReference>
<evidence type="ECO:0008006" key="4">
    <source>
        <dbReference type="Google" id="ProtNLM"/>
    </source>
</evidence>
<name>A0A6P1Y5H2_9SPIR</name>
<reference evidence="2 3" key="1">
    <citation type="submission" date="2020-01" db="EMBL/GenBank/DDBJ databases">
        <title>Complete genome sequence of a human oral phylogroup 1 Treponema sp. strain ATCC 700766, originally isolated from periodontitis dental plaque.</title>
        <authorList>
            <person name="Chan Y."/>
            <person name="Huo Y.-B."/>
            <person name="Yu X.-L."/>
            <person name="Zeng H."/>
            <person name="Leung W.-K."/>
            <person name="Watt R.M."/>
        </authorList>
    </citation>
    <scope>NUCLEOTIDE SEQUENCE [LARGE SCALE GENOMIC DNA]</scope>
    <source>
        <strain evidence="2 3">OMZ 804</strain>
    </source>
</reference>
<accession>A0A6P1Y5H2</accession>
<dbReference type="Gene3D" id="3.90.1580.10">
    <property type="entry name" value="paralog of FGE (formylglycine-generating enzyme)"/>
    <property type="match status" value="1"/>
</dbReference>
<evidence type="ECO:0000313" key="3">
    <source>
        <dbReference type="Proteomes" id="UP000464374"/>
    </source>
</evidence>
<sequence>MRGGSWNNNAKNCVVGKRNNDNPDNSNDNLGFRVVSRP</sequence>
<organism evidence="2 3">
    <name type="scientific">Treponema vincentii</name>
    <dbReference type="NCBI Taxonomy" id="69710"/>
    <lineage>
        <taxon>Bacteria</taxon>
        <taxon>Pseudomonadati</taxon>
        <taxon>Spirochaetota</taxon>
        <taxon>Spirochaetia</taxon>
        <taxon>Spirochaetales</taxon>
        <taxon>Treponemataceae</taxon>
        <taxon>Treponema</taxon>
    </lineage>
</organism>
<dbReference type="AlphaFoldDB" id="A0A6P1Y5H2"/>
<gene>
    <name evidence="2" type="ORF">GWP43_05545</name>
</gene>
<protein>
    <recommendedName>
        <fullName evidence="4">Sulfatase-modifying factor enzyme domain-containing protein</fullName>
    </recommendedName>
</protein>
<dbReference type="InterPro" id="IPR016187">
    <property type="entry name" value="CTDL_fold"/>
</dbReference>
<proteinExistence type="predicted"/>
<dbReference type="Proteomes" id="UP000464374">
    <property type="component" value="Chromosome"/>
</dbReference>
<dbReference type="KEGG" id="trz:GWP43_05545"/>